<keyword evidence="3" id="KW-1185">Reference proteome</keyword>
<feature type="transmembrane region" description="Helical" evidence="1">
    <location>
        <begin position="64"/>
        <end position="86"/>
    </location>
</feature>
<feature type="transmembrane region" description="Helical" evidence="1">
    <location>
        <begin position="98"/>
        <end position="118"/>
    </location>
</feature>
<name>A0A9X9X351_9PROT</name>
<feature type="transmembrane region" description="Helical" evidence="1">
    <location>
        <begin position="124"/>
        <end position="141"/>
    </location>
</feature>
<keyword evidence="1" id="KW-0472">Membrane</keyword>
<proteinExistence type="predicted"/>
<protein>
    <submittedName>
        <fullName evidence="2">Uncharacterized protein</fullName>
    </submittedName>
</protein>
<dbReference type="RefSeq" id="WP_211864230.1">
    <property type="nucleotide sequence ID" value="NZ_JAAEDM010000092.1"/>
</dbReference>
<reference evidence="2" key="2">
    <citation type="journal article" date="2021" name="Syst. Appl. Microbiol.">
        <title>Roseomonas hellenica sp. nov., isolated from roots of wild-growing Alkanna tinctoria.</title>
        <authorList>
            <person name="Rat A."/>
            <person name="Naranjo H.D."/>
            <person name="Lebbe L."/>
            <person name="Cnockaert M."/>
            <person name="Krigas N."/>
            <person name="Grigoriadou K."/>
            <person name="Maloupa E."/>
            <person name="Willems A."/>
        </authorList>
    </citation>
    <scope>NUCLEOTIDE SEQUENCE</scope>
    <source>
        <strain evidence="2">LMG 31231</strain>
    </source>
</reference>
<keyword evidence="1" id="KW-0812">Transmembrane</keyword>
<sequence length="461" mass="49120">MNVRAHHFALPGIVLLLWLVTLAANAPGQLSFDSVVQLMEGRSGNYAGAHPPLMSALLGAFDHVLPGTALYLVFASALFYLPLIALLNTARPRRPWHWLCAVGLVALLASPLMLIYQGTVWKDVLFANLSVTCFACLAFSARQGRSRLSLLAALAGAVLAAALAAGIRQNGLVVPLTAAIALVIQIRQTGQRTSTALRRGLAFLLLAVGVQLGAQHLVQATAARPIPGSLGWGLPVIHRFDVVGMVAHGAAVPARDSIPPEDAHRIGEAAARGYHPSRVEAMDSDAEMRAFLRNLHKPMLMQLWWDMLRAEPLAWLRHRAAVFRWVVLPPDVRLCLPVHLGVEGPPAAVGALGLAVGVRPQDQALYRYAAAAFGTPLFLNLTWIAFAAILLGILLRRRCRVPGDAAMAALLGAAIGFAGSFALIGIACDVRYLFLVPTAVCAALAHVSRGPEPAEMADAPR</sequence>
<accession>A0A9X9X351</accession>
<keyword evidence="1" id="KW-1133">Transmembrane helix</keyword>
<feature type="transmembrane region" description="Helical" evidence="1">
    <location>
        <begin position="368"/>
        <end position="393"/>
    </location>
</feature>
<gene>
    <name evidence="2" type="ORF">GXW76_21845</name>
</gene>
<evidence type="ECO:0000256" key="1">
    <source>
        <dbReference type="SAM" id="Phobius"/>
    </source>
</evidence>
<feature type="transmembrane region" description="Helical" evidence="1">
    <location>
        <begin position="405"/>
        <end position="424"/>
    </location>
</feature>
<evidence type="ECO:0000313" key="2">
    <source>
        <dbReference type="EMBL" id="MBR0673830.1"/>
    </source>
</evidence>
<dbReference type="Proteomes" id="UP001138751">
    <property type="component" value="Unassembled WGS sequence"/>
</dbReference>
<feature type="transmembrane region" description="Helical" evidence="1">
    <location>
        <begin position="148"/>
        <end position="166"/>
    </location>
</feature>
<comment type="caution">
    <text evidence="2">The sequence shown here is derived from an EMBL/GenBank/DDBJ whole genome shotgun (WGS) entry which is preliminary data.</text>
</comment>
<evidence type="ECO:0000313" key="3">
    <source>
        <dbReference type="Proteomes" id="UP001138751"/>
    </source>
</evidence>
<reference evidence="2" key="1">
    <citation type="submission" date="2020-01" db="EMBL/GenBank/DDBJ databases">
        <authorList>
            <person name="Rat A."/>
        </authorList>
    </citation>
    <scope>NUCLEOTIDE SEQUENCE</scope>
    <source>
        <strain evidence="2">LMG 31231</strain>
    </source>
</reference>
<dbReference type="EMBL" id="JAAEDM010000092">
    <property type="protein sequence ID" value="MBR0673830.1"/>
    <property type="molecule type" value="Genomic_DNA"/>
</dbReference>
<organism evidence="2 3">
    <name type="scientific">Neoroseomonas soli</name>
    <dbReference type="NCBI Taxonomy" id="1081025"/>
    <lineage>
        <taxon>Bacteria</taxon>
        <taxon>Pseudomonadati</taxon>
        <taxon>Pseudomonadota</taxon>
        <taxon>Alphaproteobacteria</taxon>
        <taxon>Acetobacterales</taxon>
        <taxon>Acetobacteraceae</taxon>
        <taxon>Neoroseomonas</taxon>
    </lineage>
</organism>
<dbReference type="AlphaFoldDB" id="A0A9X9X351"/>